<keyword evidence="1" id="KW-1185">Reference proteome</keyword>
<gene>
    <name evidence="2" type="primary">LOC117365124</name>
</gene>
<dbReference type="Proteomes" id="UP000515159">
    <property type="component" value="Chromosome 8"/>
</dbReference>
<dbReference type="InParanoid" id="A0A6P8RYZ7"/>
<reference evidence="2" key="1">
    <citation type="submission" date="2025-08" db="UniProtKB">
        <authorList>
            <consortium name="RefSeq"/>
        </authorList>
    </citation>
    <scope>IDENTIFICATION</scope>
</reference>
<dbReference type="InterPro" id="IPR028040">
    <property type="entry name" value="TopoVIB-like"/>
</dbReference>
<evidence type="ECO:0000313" key="1">
    <source>
        <dbReference type="Proteomes" id="UP000515159"/>
    </source>
</evidence>
<dbReference type="GO" id="GO:0007131">
    <property type="term" value="P:reciprocal meiotic recombination"/>
    <property type="evidence" value="ECO:0007669"/>
    <property type="project" value="TreeGrafter"/>
</dbReference>
<dbReference type="GO" id="GO:0042138">
    <property type="term" value="P:meiotic DNA double-strand break formation"/>
    <property type="evidence" value="ECO:0007669"/>
    <property type="project" value="InterPro"/>
</dbReference>
<evidence type="ECO:0000313" key="2">
    <source>
        <dbReference type="RefSeq" id="XP_033810995.1"/>
    </source>
</evidence>
<name>A0A6P8RYZ7_GEOSA</name>
<dbReference type="KEGG" id="gsh:117365124"/>
<protein>
    <submittedName>
        <fullName evidence="2">Uncharacterized protein LOC117365124 isoform X1</fullName>
    </submittedName>
</protein>
<accession>A0A6P8RYZ7</accession>
<organism evidence="1 2">
    <name type="scientific">Geotrypetes seraphini</name>
    <name type="common">Gaboon caecilian</name>
    <name type="synonym">Caecilia seraphini</name>
    <dbReference type="NCBI Taxonomy" id="260995"/>
    <lineage>
        <taxon>Eukaryota</taxon>
        <taxon>Metazoa</taxon>
        <taxon>Chordata</taxon>
        <taxon>Craniata</taxon>
        <taxon>Vertebrata</taxon>
        <taxon>Euteleostomi</taxon>
        <taxon>Amphibia</taxon>
        <taxon>Gymnophiona</taxon>
        <taxon>Geotrypetes</taxon>
    </lineage>
</organism>
<dbReference type="PANTHER" id="PTHR14652:SF2">
    <property type="entry name" value="TYPE 2 DNA TOPOISOMERASE 6 SUBUNIT B-LIKE"/>
    <property type="match status" value="1"/>
</dbReference>
<dbReference type="RefSeq" id="XP_033810995.1">
    <property type="nucleotide sequence ID" value="XM_033955104.1"/>
</dbReference>
<sequence length="279" mass="31467">MDHEVGCLACERVATEALQNMSKESSRKLLSSKKVCCAMAAHMDQILLCNNCAMKGAFRSILDEALEDHCNSEKSRGKLRQILSFVTDCICSIVMSSADSSFRRRCLRDMQVTDTQNFHTAIQNSLSRITNGKLLVRRTCGLRKLFYRLKSPGVEGVTKCILRMPPLSLLLLKSSAALPLLAQRPRQEAPWIPFRDRSPPPAEPQQRLDTQGFMEPEGIEIFRIPIGKKFLQHLPLKPGHFLRYVEQPMAKPQRSGQRFAGWALKIGPTKVQPLSFPSF</sequence>
<dbReference type="AlphaFoldDB" id="A0A6P8RYZ7"/>
<dbReference type="PANTHER" id="PTHR14652">
    <property type="entry name" value="TYPE 2 DNA TOPOISOMERASE 6 SUBUNIT B-LIKE"/>
    <property type="match status" value="1"/>
</dbReference>
<dbReference type="Pfam" id="PF15091">
    <property type="entry name" value="DUF4554"/>
    <property type="match status" value="1"/>
</dbReference>
<dbReference type="OrthoDB" id="9424252at2759"/>
<proteinExistence type="predicted"/>
<dbReference type="GeneID" id="117365124"/>